<evidence type="ECO:0000313" key="2">
    <source>
        <dbReference type="EMBL" id="SDS03042.1"/>
    </source>
</evidence>
<dbReference type="EMBL" id="LT629751">
    <property type="protein sequence ID" value="SDS03042.1"/>
    <property type="molecule type" value="Genomic_DNA"/>
</dbReference>
<evidence type="ECO:0000313" key="3">
    <source>
        <dbReference type="Proteomes" id="UP000243359"/>
    </source>
</evidence>
<dbReference type="InterPro" id="IPR052340">
    <property type="entry name" value="RNase_Y/CdgJ"/>
</dbReference>
<dbReference type="STRING" id="1392877.SAMN05216221_0909"/>
<reference evidence="3" key="1">
    <citation type="submission" date="2016-10" db="EMBL/GenBank/DDBJ databases">
        <authorList>
            <person name="Varghese N."/>
            <person name="Submissions S."/>
        </authorList>
    </citation>
    <scope>NUCLEOTIDE SEQUENCE [LARGE SCALE GENOMIC DNA]</scope>
    <source>
        <strain evidence="3">KCTC 32247</strain>
    </source>
</reference>
<dbReference type="AlphaFoldDB" id="A0A1H1NVP2"/>
<dbReference type="PANTHER" id="PTHR33525">
    <property type="match status" value="1"/>
</dbReference>
<accession>A0A1H1NVP2</accession>
<name>A0A1H1NVP2_9PSED</name>
<dbReference type="PROSITE" id="PS51833">
    <property type="entry name" value="HDOD"/>
    <property type="match status" value="1"/>
</dbReference>
<dbReference type="SUPFAM" id="SSF109604">
    <property type="entry name" value="HD-domain/PDEase-like"/>
    <property type="match status" value="1"/>
</dbReference>
<dbReference type="Pfam" id="PF08668">
    <property type="entry name" value="HDOD"/>
    <property type="match status" value="1"/>
</dbReference>
<gene>
    <name evidence="2" type="ORF">SAMN05216221_0909</name>
</gene>
<feature type="domain" description="HDOD" evidence="1">
    <location>
        <begin position="23"/>
        <end position="210"/>
    </location>
</feature>
<evidence type="ECO:0000259" key="1">
    <source>
        <dbReference type="PROSITE" id="PS51833"/>
    </source>
</evidence>
<dbReference type="OrthoDB" id="598113at2"/>
<dbReference type="InterPro" id="IPR013976">
    <property type="entry name" value="HDOD"/>
</dbReference>
<dbReference type="PANTHER" id="PTHR33525:SF3">
    <property type="entry name" value="RIBONUCLEASE Y"/>
    <property type="match status" value="1"/>
</dbReference>
<dbReference type="Proteomes" id="UP000243359">
    <property type="component" value="Chromosome I"/>
</dbReference>
<protein>
    <submittedName>
        <fullName evidence="2">HD-like signal output (HDOD) domain, no enzymatic activity</fullName>
    </submittedName>
</protein>
<sequence>MSRLAETVSRELLQAIRDDQLVLPTLPEAALRIRNAVQQPDIGITELAREIGSDTALSARLIRVANSPLLRARTEITDLQMAISRLGINYTSTLAIGVALEQMFRAKSPLIQRKMHEIWSKSLEVSSISYVLCRNYTTLVPDQAALAGLVHQIGALPVLTYAESHPELLQDPQSLTFVIDEVHPSIGNRILHQWNFPESIASIPSQHLNFSRDSDEADYADVVQVAVLQSYLGSDHLLAAVDWSQVAAFAKLGLDCEVDNAEDNELAASLAAAFGG</sequence>
<organism evidence="2 3">
    <name type="scientific">Pseudomonas oryzae</name>
    <dbReference type="NCBI Taxonomy" id="1392877"/>
    <lineage>
        <taxon>Bacteria</taxon>
        <taxon>Pseudomonadati</taxon>
        <taxon>Pseudomonadota</taxon>
        <taxon>Gammaproteobacteria</taxon>
        <taxon>Pseudomonadales</taxon>
        <taxon>Pseudomonadaceae</taxon>
        <taxon>Pseudomonas</taxon>
    </lineage>
</organism>
<proteinExistence type="predicted"/>
<dbReference type="RefSeq" id="WP_090347817.1">
    <property type="nucleotide sequence ID" value="NZ_LT629751.1"/>
</dbReference>
<keyword evidence="3" id="KW-1185">Reference proteome</keyword>
<dbReference type="Gene3D" id="1.10.3210.10">
    <property type="entry name" value="Hypothetical protein af1432"/>
    <property type="match status" value="1"/>
</dbReference>